<dbReference type="AlphaFoldDB" id="A0A164K231"/>
<sequence length="173" mass="19596">MSLDYTVEIVSRTETQNDNSLSGSSIDENADDTLVLPNRRPCTLAHTQSTLNKQPRSFEVPKDYKLPTCFSPIVDNKLSNKAALNDIEYNLICREVGRSLKPYGKHPQVYQLVAVSRSVFQKWPSMARFKGDDVVLHEVNRKKLIELHLYRLENATNEDIATVDADGTNKSRS</sequence>
<dbReference type="Proteomes" id="UP000076858">
    <property type="component" value="Unassembled WGS sequence"/>
</dbReference>
<evidence type="ECO:0000313" key="2">
    <source>
        <dbReference type="Proteomes" id="UP000076858"/>
    </source>
</evidence>
<reference evidence="1 2" key="1">
    <citation type="submission" date="2016-03" db="EMBL/GenBank/DDBJ databases">
        <title>EvidentialGene: Evidence-directed Construction of Genes on Genomes.</title>
        <authorList>
            <person name="Gilbert D.G."/>
            <person name="Choi J.-H."/>
            <person name="Mockaitis K."/>
            <person name="Colbourne J."/>
            <person name="Pfrender M."/>
        </authorList>
    </citation>
    <scope>NUCLEOTIDE SEQUENCE [LARGE SCALE GENOMIC DNA]</scope>
    <source>
        <strain evidence="1 2">Xinb3</strain>
        <tissue evidence="1">Complete organism</tissue>
    </source>
</reference>
<gene>
    <name evidence="1" type="ORF">APZ42_034538</name>
</gene>
<keyword evidence="2" id="KW-1185">Reference proteome</keyword>
<comment type="caution">
    <text evidence="1">The sequence shown here is derived from an EMBL/GenBank/DDBJ whole genome shotgun (WGS) entry which is preliminary data.</text>
</comment>
<accession>A0A164K231</accession>
<protein>
    <submittedName>
        <fullName evidence="1">Uncharacterized protein</fullName>
    </submittedName>
</protein>
<dbReference type="OrthoDB" id="6389700at2759"/>
<proteinExistence type="predicted"/>
<dbReference type="EMBL" id="LRGB01003386">
    <property type="protein sequence ID" value="KZS02873.1"/>
    <property type="molecule type" value="Genomic_DNA"/>
</dbReference>
<evidence type="ECO:0000313" key="1">
    <source>
        <dbReference type="EMBL" id="KZS02873.1"/>
    </source>
</evidence>
<organism evidence="1 2">
    <name type="scientific">Daphnia magna</name>
    <dbReference type="NCBI Taxonomy" id="35525"/>
    <lineage>
        <taxon>Eukaryota</taxon>
        <taxon>Metazoa</taxon>
        <taxon>Ecdysozoa</taxon>
        <taxon>Arthropoda</taxon>
        <taxon>Crustacea</taxon>
        <taxon>Branchiopoda</taxon>
        <taxon>Diplostraca</taxon>
        <taxon>Cladocera</taxon>
        <taxon>Anomopoda</taxon>
        <taxon>Daphniidae</taxon>
        <taxon>Daphnia</taxon>
    </lineage>
</organism>
<name>A0A164K231_9CRUS</name>